<dbReference type="AlphaFoldDB" id="A0A8H5BXU3"/>
<dbReference type="PANTHER" id="PTHR11943:SF1">
    <property type="entry name" value="GALACTOSE-1-PHOSPHATE URIDYLYLTRANSFERASE"/>
    <property type="match status" value="1"/>
</dbReference>
<dbReference type="PIRSF" id="PIRSF000808">
    <property type="entry name" value="GalT"/>
    <property type="match status" value="1"/>
</dbReference>
<evidence type="ECO:0000313" key="19">
    <source>
        <dbReference type="EMBL" id="KAF5330352.1"/>
    </source>
</evidence>
<dbReference type="InterPro" id="IPR005850">
    <property type="entry name" value="GalP_Utransf_C"/>
</dbReference>
<proteinExistence type="inferred from homology"/>
<evidence type="ECO:0000256" key="6">
    <source>
        <dbReference type="ARBA" id="ARBA00016340"/>
    </source>
</evidence>
<dbReference type="UniPathway" id="UPA00214"/>
<comment type="pathway">
    <text evidence="2 16">Carbohydrate metabolism; galactose metabolism.</text>
</comment>
<dbReference type="GO" id="GO:0008108">
    <property type="term" value="F:UDP-glucose:hexose-1-phosphate uridylyltransferase activity"/>
    <property type="evidence" value="ECO:0007669"/>
    <property type="project" value="UniProtKB-EC"/>
</dbReference>
<feature type="binding site" evidence="15">
    <location>
        <position position="301"/>
    </location>
    <ligand>
        <name>Fe cation</name>
        <dbReference type="ChEBI" id="CHEBI:24875"/>
    </ligand>
</feature>
<protein>
    <recommendedName>
        <fullName evidence="6 16">Galactose-1-phosphate uridylyltransferase</fullName>
        <ecNumber evidence="5 16">2.7.7.12</ecNumber>
    </recommendedName>
</protein>
<dbReference type="CDD" id="cd00608">
    <property type="entry name" value="GalT"/>
    <property type="match status" value="1"/>
</dbReference>
<dbReference type="InterPro" id="IPR005849">
    <property type="entry name" value="GalP_Utransf_N"/>
</dbReference>
<evidence type="ECO:0000256" key="4">
    <source>
        <dbReference type="ARBA" id="ARBA00011738"/>
    </source>
</evidence>
<evidence type="ECO:0000256" key="3">
    <source>
        <dbReference type="ARBA" id="ARBA00010951"/>
    </source>
</evidence>
<evidence type="ECO:0000259" key="18">
    <source>
        <dbReference type="Pfam" id="PF02744"/>
    </source>
</evidence>
<accession>A0A8H5BXU3</accession>
<evidence type="ECO:0000256" key="15">
    <source>
        <dbReference type="PIRSR" id="PIRSR000808-4"/>
    </source>
</evidence>
<feature type="domain" description="Galactose-1-phosphate uridyl transferase C-terminal" evidence="18">
    <location>
        <begin position="209"/>
        <end position="373"/>
    </location>
</feature>
<dbReference type="InterPro" id="IPR019779">
    <property type="entry name" value="GalP_UDPtransf1_His-AS"/>
</dbReference>
<dbReference type="EMBL" id="JAACJJ010000001">
    <property type="protein sequence ID" value="KAF5330352.1"/>
    <property type="molecule type" value="Genomic_DNA"/>
</dbReference>
<keyword evidence="15" id="KW-0408">Iron</keyword>
<comment type="cofactor">
    <cofactor evidence="15">
        <name>Fe cation</name>
        <dbReference type="ChEBI" id="CHEBI:24875"/>
    </cofactor>
    <text evidence="15">Binds 1 Fe cation per subunit.</text>
</comment>
<evidence type="ECO:0000256" key="12">
    <source>
        <dbReference type="ARBA" id="ARBA00023277"/>
    </source>
</evidence>
<dbReference type="PROSITE" id="PS00117">
    <property type="entry name" value="GAL_P_UDP_TRANSF_I"/>
    <property type="match status" value="1"/>
</dbReference>
<evidence type="ECO:0000259" key="17">
    <source>
        <dbReference type="Pfam" id="PF01087"/>
    </source>
</evidence>
<dbReference type="PANTHER" id="PTHR11943">
    <property type="entry name" value="GALACTOSE-1-PHOSPHATE URIDYLYLTRANSFERASE"/>
    <property type="match status" value="1"/>
</dbReference>
<organism evidence="19 20">
    <name type="scientific">Psilocybe cf. subviscida</name>
    <dbReference type="NCBI Taxonomy" id="2480587"/>
    <lineage>
        <taxon>Eukaryota</taxon>
        <taxon>Fungi</taxon>
        <taxon>Dikarya</taxon>
        <taxon>Basidiomycota</taxon>
        <taxon>Agaricomycotina</taxon>
        <taxon>Agaricomycetes</taxon>
        <taxon>Agaricomycetidae</taxon>
        <taxon>Agaricales</taxon>
        <taxon>Agaricineae</taxon>
        <taxon>Strophariaceae</taxon>
        <taxon>Psilocybe</taxon>
    </lineage>
</organism>
<evidence type="ECO:0000256" key="10">
    <source>
        <dbReference type="ARBA" id="ARBA00022833"/>
    </source>
</evidence>
<keyword evidence="20" id="KW-1185">Reference proteome</keyword>
<comment type="catalytic activity">
    <reaction evidence="1 16">
        <text>alpha-D-galactose 1-phosphate + UDP-alpha-D-glucose = alpha-D-glucose 1-phosphate + UDP-alpha-D-galactose</text>
        <dbReference type="Rhea" id="RHEA:13989"/>
        <dbReference type="ChEBI" id="CHEBI:58336"/>
        <dbReference type="ChEBI" id="CHEBI:58601"/>
        <dbReference type="ChEBI" id="CHEBI:58885"/>
        <dbReference type="ChEBI" id="CHEBI:66914"/>
        <dbReference type="EC" id="2.7.7.12"/>
    </reaction>
</comment>
<dbReference type="GO" id="GO:0005737">
    <property type="term" value="C:cytoplasm"/>
    <property type="evidence" value="ECO:0007669"/>
    <property type="project" value="TreeGrafter"/>
</dbReference>
<dbReference type="OrthoDB" id="418412at2759"/>
<dbReference type="FunFam" id="3.30.428.10:FF:000002">
    <property type="entry name" value="Galactose-1-phosphate uridylyltransferase"/>
    <property type="match status" value="1"/>
</dbReference>
<comment type="cofactor">
    <cofactor evidence="14">
        <name>Zn(2+)</name>
        <dbReference type="ChEBI" id="CHEBI:29105"/>
    </cofactor>
    <text evidence="14">Binds 1 zinc ion per subunit.</text>
</comment>
<feature type="binding site" evidence="14">
    <location>
        <position position="55"/>
    </location>
    <ligand>
        <name>Zn(2+)</name>
        <dbReference type="ChEBI" id="CHEBI:29105"/>
    </ligand>
</feature>
<evidence type="ECO:0000256" key="9">
    <source>
        <dbReference type="ARBA" id="ARBA00022723"/>
    </source>
</evidence>
<keyword evidence="11 16" id="KW-0299">Galactose metabolism</keyword>
<comment type="similarity">
    <text evidence="3 16">Belongs to the galactose-1-phosphate uridylyltransferase type 1 family.</text>
</comment>
<dbReference type="InterPro" id="IPR001937">
    <property type="entry name" value="GalP_UDPtransf1"/>
</dbReference>
<name>A0A8H5BXU3_9AGAR</name>
<feature type="binding site" evidence="14">
    <location>
        <position position="167"/>
    </location>
    <ligand>
        <name>Zn(2+)</name>
        <dbReference type="ChEBI" id="CHEBI:29105"/>
    </ligand>
</feature>
<feature type="active site" description="Tele-UMP-histidine intermediate" evidence="13">
    <location>
        <position position="169"/>
    </location>
</feature>
<keyword evidence="8 16" id="KW-0548">Nucleotidyltransferase</keyword>
<keyword evidence="10 14" id="KW-0862">Zinc</keyword>
<dbReference type="InterPro" id="IPR036265">
    <property type="entry name" value="HIT-like_sf"/>
</dbReference>
<dbReference type="NCBIfam" id="TIGR00209">
    <property type="entry name" value="galT_1"/>
    <property type="match status" value="1"/>
</dbReference>
<comment type="caution">
    <text evidence="19">The sequence shown here is derived from an EMBL/GenBank/DDBJ whole genome shotgun (WGS) entry which is preliminary data.</text>
</comment>
<dbReference type="GO" id="GO:0033499">
    <property type="term" value="P:galactose catabolic process via UDP-galactose, Leloir pathway"/>
    <property type="evidence" value="ECO:0007669"/>
    <property type="project" value="TreeGrafter"/>
</dbReference>
<evidence type="ECO:0000256" key="8">
    <source>
        <dbReference type="ARBA" id="ARBA00022695"/>
    </source>
</evidence>
<comment type="subunit">
    <text evidence="4">Homodimer.</text>
</comment>
<feature type="binding site" evidence="14">
    <location>
        <position position="116"/>
    </location>
    <ligand>
        <name>Zn(2+)</name>
        <dbReference type="ChEBI" id="CHEBI:29105"/>
    </ligand>
</feature>
<feature type="binding site" evidence="14">
    <location>
        <position position="52"/>
    </location>
    <ligand>
        <name>Zn(2+)</name>
        <dbReference type="ChEBI" id="CHEBI:29105"/>
    </ligand>
</feature>
<dbReference type="Pfam" id="PF02744">
    <property type="entry name" value="GalP_UDP_tr_C"/>
    <property type="match status" value="1"/>
</dbReference>
<dbReference type="FunFam" id="3.30.428.10:FF:000001">
    <property type="entry name" value="Galactose-1-phosphate uridylyltransferase"/>
    <property type="match status" value="1"/>
</dbReference>
<sequence>MAEFDPSTHPHRRFNPLLKEHILVSPHRTKRPWLGQTEPPQTAGLPEYDPVCHLCPNNARMGGSTNPDYKNAFSFENDFAALLPAPAPDAPQPTHPLMTSEPVHGVCDVVVFHPRHDLTIARLSINDIQKIIAEWVKIYQKRGAEPGIEYVQIFENKGAMMGCSNPHPHGQSWSLSVVPTIPAKELQSLKEYAFSNKPSESAPRRPDNKACLLCEYVHAEMKLQESKDSRVVVSNEHWVALVPWWATWPFEILLLPYRHHIDSLLELSTEESVSFADILSRVTRRYDNLFSCSFAYSMGVHQRPVPRKDGHDDDDGEANFAHLHLHFDPPLLRSATVRKFLVGYELMAEAQRDLTPEQAAVRLRQCSELHYAEQMTENK</sequence>
<keyword evidence="7 16" id="KW-0808">Transferase</keyword>
<evidence type="ECO:0000256" key="5">
    <source>
        <dbReference type="ARBA" id="ARBA00012384"/>
    </source>
</evidence>
<reference evidence="19 20" key="1">
    <citation type="journal article" date="2020" name="ISME J.">
        <title>Uncovering the hidden diversity of litter-decomposition mechanisms in mushroom-forming fungi.</title>
        <authorList>
            <person name="Floudas D."/>
            <person name="Bentzer J."/>
            <person name="Ahren D."/>
            <person name="Johansson T."/>
            <person name="Persson P."/>
            <person name="Tunlid A."/>
        </authorList>
    </citation>
    <scope>NUCLEOTIDE SEQUENCE [LARGE SCALE GENOMIC DNA]</scope>
    <source>
        <strain evidence="19 20">CBS 101986</strain>
    </source>
</reference>
<dbReference type="Pfam" id="PF01087">
    <property type="entry name" value="GalP_UDP_transf"/>
    <property type="match status" value="1"/>
</dbReference>
<evidence type="ECO:0000256" key="16">
    <source>
        <dbReference type="RuleBase" id="RU000506"/>
    </source>
</evidence>
<dbReference type="EC" id="2.7.7.12" evidence="5 16"/>
<dbReference type="GO" id="GO:0008270">
    <property type="term" value="F:zinc ion binding"/>
    <property type="evidence" value="ECO:0007669"/>
    <property type="project" value="InterPro"/>
</dbReference>
<dbReference type="Gene3D" id="3.30.428.10">
    <property type="entry name" value="HIT-like"/>
    <property type="match status" value="2"/>
</dbReference>
<dbReference type="Proteomes" id="UP000567179">
    <property type="component" value="Unassembled WGS sequence"/>
</dbReference>
<evidence type="ECO:0000256" key="1">
    <source>
        <dbReference type="ARBA" id="ARBA00001107"/>
    </source>
</evidence>
<evidence type="ECO:0000256" key="2">
    <source>
        <dbReference type="ARBA" id="ARBA00004947"/>
    </source>
</evidence>
<evidence type="ECO:0000256" key="14">
    <source>
        <dbReference type="PIRSR" id="PIRSR000808-3"/>
    </source>
</evidence>
<evidence type="ECO:0000256" key="7">
    <source>
        <dbReference type="ARBA" id="ARBA00022679"/>
    </source>
</evidence>
<evidence type="ECO:0000313" key="20">
    <source>
        <dbReference type="Proteomes" id="UP000567179"/>
    </source>
</evidence>
<feature type="binding site" evidence="15">
    <location>
        <position position="324"/>
    </location>
    <ligand>
        <name>Fe cation</name>
        <dbReference type="ChEBI" id="CHEBI:24875"/>
    </ligand>
</feature>
<dbReference type="SUPFAM" id="SSF54197">
    <property type="entry name" value="HIT-like"/>
    <property type="match status" value="2"/>
</dbReference>
<evidence type="ECO:0000256" key="13">
    <source>
        <dbReference type="PIRSR" id="PIRSR000808-1"/>
    </source>
</evidence>
<feature type="domain" description="Galactose-1-phosphate uridyl transferase N-terminal" evidence="17">
    <location>
        <begin position="4"/>
        <end position="179"/>
    </location>
</feature>
<gene>
    <name evidence="19" type="ORF">D9619_005664</name>
</gene>
<evidence type="ECO:0000256" key="11">
    <source>
        <dbReference type="ARBA" id="ARBA00023144"/>
    </source>
</evidence>
<keyword evidence="12 16" id="KW-0119">Carbohydrate metabolism</keyword>
<feature type="binding site" evidence="15">
    <location>
        <position position="185"/>
    </location>
    <ligand>
        <name>Fe cation</name>
        <dbReference type="ChEBI" id="CHEBI:24875"/>
    </ligand>
</feature>
<keyword evidence="9 14" id="KW-0479">Metal-binding</keyword>
<feature type="binding site" evidence="15">
    <location>
        <position position="326"/>
    </location>
    <ligand>
        <name>Fe cation</name>
        <dbReference type="ChEBI" id="CHEBI:24875"/>
    </ligand>
</feature>